<sequence length="30" mass="3324">MPATLASCPGRDTEISFFEQKNRLLAVSIQ</sequence>
<name>A0A220QIQ7_KLEPN</name>
<reference evidence="1" key="1">
    <citation type="journal article" date="2017" name="Antimicrob. Agents Chemother.">
        <title>Resistance to Ceftazidime-Avibactam Is Due to Transposition of KPC in a Porin-Deficient Strain of Klebsiella pneumoniae with Increased Efflux Activity.</title>
        <authorList>
            <person name="Nelson K."/>
            <person name="Hemarajata P."/>
            <person name="Sun D."/>
            <person name="Rubio-Aparicio D."/>
            <person name="Tsivkovski R."/>
            <person name="Yang S."/>
            <person name="Sebra R."/>
            <person name="Kasarskis A."/>
            <person name="Nguyen H."/>
            <person name="Hanson B.M."/>
            <person name="Leopold S."/>
            <person name="Weinstock G."/>
            <person name="Lomovskaya O."/>
            <person name="Humphries R.M."/>
        </authorList>
    </citation>
    <scope>NUCLEOTIDE SEQUENCE</scope>
    <source>
        <plasmid evidence="1">pUCLAKPC1</plasmid>
    </source>
</reference>
<gene>
    <name evidence="1" type="ORF">pUCLAKPC1_300</name>
</gene>
<dbReference type="EMBL" id="KY930324">
    <property type="protein sequence ID" value="ASK04568.1"/>
    <property type="molecule type" value="Genomic_DNA"/>
</dbReference>
<organism evidence="1">
    <name type="scientific">Klebsiella pneumoniae</name>
    <dbReference type="NCBI Taxonomy" id="573"/>
    <lineage>
        <taxon>Bacteria</taxon>
        <taxon>Pseudomonadati</taxon>
        <taxon>Pseudomonadota</taxon>
        <taxon>Gammaproteobacteria</taxon>
        <taxon>Enterobacterales</taxon>
        <taxon>Enterobacteriaceae</taxon>
        <taxon>Klebsiella/Raoultella group</taxon>
        <taxon>Klebsiella</taxon>
        <taxon>Klebsiella pneumoniae complex</taxon>
    </lineage>
</organism>
<evidence type="ECO:0000313" key="1">
    <source>
        <dbReference type="EMBL" id="ASK04568.1"/>
    </source>
</evidence>
<proteinExistence type="predicted"/>
<accession>A0A220QIQ7</accession>
<dbReference type="AlphaFoldDB" id="A0A220QIQ7"/>
<geneLocation type="plasmid" evidence="1">
    <name>pUCLAKPC1</name>
</geneLocation>
<keyword evidence="1" id="KW-0614">Plasmid</keyword>
<protein>
    <submittedName>
        <fullName evidence="1">Uncharacterized protein</fullName>
    </submittedName>
</protein>
<reference evidence="1" key="2">
    <citation type="submission" date="2017-04" db="EMBL/GenBank/DDBJ databases">
        <authorList>
            <person name="Nelson K.J."/>
            <person name="Lomovskaya O."/>
            <person name="Sun D."/>
            <person name="Tsivkovski R."/>
            <person name="Rubio-Aparicio D."/>
            <person name="Hemarajata P."/>
            <person name="Humphries R."/>
        </authorList>
    </citation>
    <scope>NUCLEOTIDE SEQUENCE</scope>
    <source>
        <plasmid evidence="1">pUCLAKPC1</plasmid>
    </source>
</reference>